<keyword evidence="3 6" id="KW-1133">Transmembrane helix</keyword>
<feature type="transmembrane region" description="Helical" evidence="6">
    <location>
        <begin position="164"/>
        <end position="185"/>
    </location>
</feature>
<reference evidence="9" key="1">
    <citation type="submission" date="2005-09" db="EMBL/GenBank/DDBJ databases">
        <title>Annotation of the Aspergillus terreus NIH2624 genome.</title>
        <authorList>
            <person name="Birren B.W."/>
            <person name="Lander E.S."/>
            <person name="Galagan J.E."/>
            <person name="Nusbaum C."/>
            <person name="Devon K."/>
            <person name="Henn M."/>
            <person name="Ma L.-J."/>
            <person name="Jaffe D.B."/>
            <person name="Butler J."/>
            <person name="Alvarez P."/>
            <person name="Gnerre S."/>
            <person name="Grabherr M."/>
            <person name="Kleber M."/>
            <person name="Mauceli E.W."/>
            <person name="Brockman W."/>
            <person name="Rounsley S."/>
            <person name="Young S.K."/>
            <person name="LaButti K."/>
            <person name="Pushparaj V."/>
            <person name="DeCaprio D."/>
            <person name="Crawford M."/>
            <person name="Koehrsen M."/>
            <person name="Engels R."/>
            <person name="Montgomery P."/>
            <person name="Pearson M."/>
            <person name="Howarth C."/>
            <person name="Larson L."/>
            <person name="Luoma S."/>
            <person name="White J."/>
            <person name="Alvarado L."/>
            <person name="Kodira C.D."/>
            <person name="Zeng Q."/>
            <person name="Oleary S."/>
            <person name="Yandava C."/>
            <person name="Denning D.W."/>
            <person name="Nierman W.C."/>
            <person name="Milne T."/>
            <person name="Madden K."/>
        </authorList>
    </citation>
    <scope>NUCLEOTIDE SEQUENCE [LARGE SCALE GENOMIC DNA]</scope>
    <source>
        <strain evidence="9">NIH 2624 / FGSC A1156</strain>
    </source>
</reference>
<dbReference type="OrthoDB" id="444631at2759"/>
<evidence type="ECO:0000256" key="1">
    <source>
        <dbReference type="ARBA" id="ARBA00004141"/>
    </source>
</evidence>
<feature type="transmembrane region" description="Helical" evidence="6">
    <location>
        <begin position="25"/>
        <end position="46"/>
    </location>
</feature>
<keyword evidence="4 6" id="KW-0472">Membrane</keyword>
<comment type="similarity">
    <text evidence="5">Belongs to the SAT4 family.</text>
</comment>
<sequence length="289" mass="31856">MAQHYLPPPPGVHPNHVNPSTQASWSLWLNIFFLVLTTVATCLRLYTRLRICRFPWGADDLPSAGIGLHMWEVPISSLSQGAAYLGVADFIHLALLSSIKMTFLCYYYHYFWLHTPCRRMVIVGMVVVCVAAAAFTTTAAVTAMPSLSPADSRTGEKGIPHAAPLAYGAVDTATNIYILLVPIPCLRQLQLGPREKVKVAVLFFLGICACAASIAIPAMAPRLWSDPDLTWTVGIMCMLGYVDLCTVRDDRGRSRIAARWKRISACCVPACSFFRPFWMATAQNGSYPR</sequence>
<dbReference type="RefSeq" id="XP_001215461.1">
    <property type="nucleotide sequence ID" value="XM_001215461.1"/>
</dbReference>
<dbReference type="PANTHER" id="PTHR33048:SF47">
    <property type="entry name" value="INTEGRAL MEMBRANE PROTEIN-RELATED"/>
    <property type="match status" value="1"/>
</dbReference>
<dbReference type="eggNOG" id="ENOG502SQH5">
    <property type="taxonomic scope" value="Eukaryota"/>
</dbReference>
<feature type="transmembrane region" description="Helical" evidence="6">
    <location>
        <begin position="197"/>
        <end position="217"/>
    </location>
</feature>
<evidence type="ECO:0000256" key="2">
    <source>
        <dbReference type="ARBA" id="ARBA00022692"/>
    </source>
</evidence>
<evidence type="ECO:0000313" key="9">
    <source>
        <dbReference type="Proteomes" id="UP000007963"/>
    </source>
</evidence>
<dbReference type="GO" id="GO:0016020">
    <property type="term" value="C:membrane"/>
    <property type="evidence" value="ECO:0007669"/>
    <property type="project" value="UniProtKB-SubCell"/>
</dbReference>
<comment type="subcellular location">
    <subcellularLocation>
        <location evidence="1">Membrane</location>
        <topology evidence="1">Multi-pass membrane protein</topology>
    </subcellularLocation>
</comment>
<evidence type="ECO:0000259" key="7">
    <source>
        <dbReference type="Pfam" id="PF20684"/>
    </source>
</evidence>
<accession>Q0CJ51</accession>
<dbReference type="HOGENOM" id="CLU_963034_0_0_1"/>
<evidence type="ECO:0000313" key="8">
    <source>
        <dbReference type="EMBL" id="EAU32827.1"/>
    </source>
</evidence>
<evidence type="ECO:0000256" key="6">
    <source>
        <dbReference type="SAM" id="Phobius"/>
    </source>
</evidence>
<dbReference type="InterPro" id="IPR052337">
    <property type="entry name" value="SAT4-like"/>
</dbReference>
<dbReference type="InterPro" id="IPR049326">
    <property type="entry name" value="Rhodopsin_dom_fungi"/>
</dbReference>
<proteinExistence type="inferred from homology"/>
<dbReference type="EMBL" id="CH476602">
    <property type="protein sequence ID" value="EAU32827.1"/>
    <property type="molecule type" value="Genomic_DNA"/>
</dbReference>
<name>Q0CJ51_ASPTN</name>
<dbReference type="GeneID" id="4321977"/>
<feature type="transmembrane region" description="Helical" evidence="6">
    <location>
        <begin position="120"/>
        <end position="144"/>
    </location>
</feature>
<evidence type="ECO:0000256" key="5">
    <source>
        <dbReference type="ARBA" id="ARBA00038359"/>
    </source>
</evidence>
<gene>
    <name evidence="8" type="ORF">ATEG_06283</name>
</gene>
<protein>
    <recommendedName>
        <fullName evidence="7">Rhodopsin domain-containing protein</fullName>
    </recommendedName>
</protein>
<dbReference type="Pfam" id="PF20684">
    <property type="entry name" value="Fung_rhodopsin"/>
    <property type="match status" value="1"/>
</dbReference>
<keyword evidence="2 6" id="KW-0812">Transmembrane</keyword>
<feature type="transmembrane region" description="Helical" evidence="6">
    <location>
        <begin position="229"/>
        <end position="247"/>
    </location>
</feature>
<dbReference type="STRING" id="341663.Q0CJ51"/>
<dbReference type="PANTHER" id="PTHR33048">
    <property type="entry name" value="PTH11-LIKE INTEGRAL MEMBRANE PROTEIN (AFU_ORTHOLOGUE AFUA_5G11245)"/>
    <property type="match status" value="1"/>
</dbReference>
<evidence type="ECO:0000256" key="3">
    <source>
        <dbReference type="ARBA" id="ARBA00022989"/>
    </source>
</evidence>
<feature type="domain" description="Rhodopsin" evidence="7">
    <location>
        <begin position="64"/>
        <end position="244"/>
    </location>
</feature>
<dbReference type="VEuPathDB" id="FungiDB:ATEG_06283"/>
<organism evidence="8 9">
    <name type="scientific">Aspergillus terreus (strain NIH 2624 / FGSC A1156)</name>
    <dbReference type="NCBI Taxonomy" id="341663"/>
    <lineage>
        <taxon>Eukaryota</taxon>
        <taxon>Fungi</taxon>
        <taxon>Dikarya</taxon>
        <taxon>Ascomycota</taxon>
        <taxon>Pezizomycotina</taxon>
        <taxon>Eurotiomycetes</taxon>
        <taxon>Eurotiomycetidae</taxon>
        <taxon>Eurotiales</taxon>
        <taxon>Aspergillaceae</taxon>
        <taxon>Aspergillus</taxon>
        <taxon>Aspergillus subgen. Circumdati</taxon>
    </lineage>
</organism>
<dbReference type="AlphaFoldDB" id="Q0CJ51"/>
<evidence type="ECO:0000256" key="4">
    <source>
        <dbReference type="ARBA" id="ARBA00023136"/>
    </source>
</evidence>
<dbReference type="Proteomes" id="UP000007963">
    <property type="component" value="Unassembled WGS sequence"/>
</dbReference>